<proteinExistence type="predicted"/>
<feature type="transmembrane region" description="Helical" evidence="6">
    <location>
        <begin position="164"/>
        <end position="190"/>
    </location>
</feature>
<keyword evidence="9" id="KW-1185">Reference proteome</keyword>
<dbReference type="PROSITE" id="PS50206">
    <property type="entry name" value="RHODANESE_3"/>
    <property type="match status" value="1"/>
</dbReference>
<sequence>MTPGWFNDLLLHNHQLLVFGNVLLQQLGLPVPAVPTMMLNASRMSSLYGLASLLGAAVAASLLADLAWYQAGKIFGYRVLKFLCKMSINPGSCVNQTEIRFARWGMWSLVVGKFIPGFSTVAPPVAGAIGMSRARFLLASAIGAALWAGLALFAGYALQAQIEAGIALLSAHGIKIIAVFVLILAGWLCWKIWQKHRFETLASIPHISANELLQLKLLGQMPQVIDLRSHALIRETGVFPDALVTHASHVGELASQLDQGQAIVTFCACPADAGAIQAAHALQRLGFTDVRPLEGGFEAWSQLAATHPGLLIPVAASVYSLNAFSDNR</sequence>
<evidence type="ECO:0000256" key="2">
    <source>
        <dbReference type="ARBA" id="ARBA00022475"/>
    </source>
</evidence>
<feature type="domain" description="Rhodanese" evidence="7">
    <location>
        <begin position="218"/>
        <end position="305"/>
    </location>
</feature>
<evidence type="ECO:0000256" key="1">
    <source>
        <dbReference type="ARBA" id="ARBA00004651"/>
    </source>
</evidence>
<evidence type="ECO:0000313" key="8">
    <source>
        <dbReference type="EMBL" id="MBC3884790.1"/>
    </source>
</evidence>
<comment type="caution">
    <text evidence="8">The sequence shown here is derived from an EMBL/GenBank/DDBJ whole genome shotgun (WGS) entry which is preliminary data.</text>
</comment>
<dbReference type="Gene3D" id="3.40.250.10">
    <property type="entry name" value="Rhodanese-like domain"/>
    <property type="match status" value="1"/>
</dbReference>
<keyword evidence="3 6" id="KW-0812">Transmembrane</keyword>
<evidence type="ECO:0000256" key="6">
    <source>
        <dbReference type="SAM" id="Phobius"/>
    </source>
</evidence>
<organism evidence="8 9">
    <name type="scientific">Undibacterium griseum</name>
    <dbReference type="NCBI Taxonomy" id="2762295"/>
    <lineage>
        <taxon>Bacteria</taxon>
        <taxon>Pseudomonadati</taxon>
        <taxon>Pseudomonadota</taxon>
        <taxon>Betaproteobacteria</taxon>
        <taxon>Burkholderiales</taxon>
        <taxon>Oxalobacteraceae</taxon>
        <taxon>Undibacterium</taxon>
    </lineage>
</organism>
<protein>
    <submittedName>
        <fullName evidence="8">VTT domain-containing protein</fullName>
    </submittedName>
</protein>
<name>A0ABR6YLM0_9BURK</name>
<feature type="transmembrane region" description="Helical" evidence="6">
    <location>
        <begin position="47"/>
        <end position="68"/>
    </location>
</feature>
<accession>A0ABR6YLM0</accession>
<comment type="subcellular location">
    <subcellularLocation>
        <location evidence="1">Cell membrane</location>
        <topology evidence="1">Multi-pass membrane protein</topology>
    </subcellularLocation>
</comment>
<dbReference type="Pfam" id="PF00581">
    <property type="entry name" value="Rhodanese"/>
    <property type="match status" value="1"/>
</dbReference>
<dbReference type="InterPro" id="IPR036873">
    <property type="entry name" value="Rhodanese-like_dom_sf"/>
</dbReference>
<dbReference type="SUPFAM" id="SSF52821">
    <property type="entry name" value="Rhodanese/Cell cycle control phosphatase"/>
    <property type="match status" value="1"/>
</dbReference>
<evidence type="ECO:0000313" key="9">
    <source>
        <dbReference type="Proteomes" id="UP000613113"/>
    </source>
</evidence>
<dbReference type="Pfam" id="PF09335">
    <property type="entry name" value="VTT_dom"/>
    <property type="match status" value="1"/>
</dbReference>
<reference evidence="8 9" key="1">
    <citation type="submission" date="2020-08" db="EMBL/GenBank/DDBJ databases">
        <title>Novel species isolated from subtropical streams in China.</title>
        <authorList>
            <person name="Lu H."/>
        </authorList>
    </citation>
    <scope>NUCLEOTIDE SEQUENCE [LARGE SCALE GENOMIC DNA]</scope>
    <source>
        <strain evidence="8 9">FT31W</strain>
    </source>
</reference>
<dbReference type="PANTHER" id="PTHR42709">
    <property type="entry name" value="ALKALINE PHOSPHATASE LIKE PROTEIN"/>
    <property type="match status" value="1"/>
</dbReference>
<evidence type="ECO:0000256" key="4">
    <source>
        <dbReference type="ARBA" id="ARBA00022989"/>
    </source>
</evidence>
<evidence type="ECO:0000256" key="5">
    <source>
        <dbReference type="ARBA" id="ARBA00023136"/>
    </source>
</evidence>
<keyword evidence="4 6" id="KW-1133">Transmembrane helix</keyword>
<dbReference type="PANTHER" id="PTHR42709:SF6">
    <property type="entry name" value="UNDECAPRENYL PHOSPHATE TRANSPORTER A"/>
    <property type="match status" value="1"/>
</dbReference>
<dbReference type="InterPro" id="IPR001763">
    <property type="entry name" value="Rhodanese-like_dom"/>
</dbReference>
<dbReference type="InterPro" id="IPR051311">
    <property type="entry name" value="DedA_domain"/>
</dbReference>
<dbReference type="RefSeq" id="WP_186862376.1">
    <property type="nucleotide sequence ID" value="NZ_JACOGC010000002.1"/>
</dbReference>
<gene>
    <name evidence="8" type="ORF">H8K27_06595</name>
</gene>
<dbReference type="InterPro" id="IPR032816">
    <property type="entry name" value="VTT_dom"/>
</dbReference>
<feature type="transmembrane region" description="Helical" evidence="6">
    <location>
        <begin position="136"/>
        <end position="158"/>
    </location>
</feature>
<dbReference type="EMBL" id="JACOGC010000002">
    <property type="protein sequence ID" value="MBC3884790.1"/>
    <property type="molecule type" value="Genomic_DNA"/>
</dbReference>
<keyword evidence="5 6" id="KW-0472">Membrane</keyword>
<evidence type="ECO:0000259" key="7">
    <source>
        <dbReference type="PROSITE" id="PS50206"/>
    </source>
</evidence>
<keyword evidence="2" id="KW-1003">Cell membrane</keyword>
<dbReference type="SMART" id="SM00450">
    <property type="entry name" value="RHOD"/>
    <property type="match status" value="1"/>
</dbReference>
<dbReference type="Proteomes" id="UP000613113">
    <property type="component" value="Unassembled WGS sequence"/>
</dbReference>
<evidence type="ECO:0000256" key="3">
    <source>
        <dbReference type="ARBA" id="ARBA00022692"/>
    </source>
</evidence>